<evidence type="ECO:0000313" key="4">
    <source>
        <dbReference type="Proteomes" id="UP000693970"/>
    </source>
</evidence>
<keyword evidence="1" id="KW-1133">Transmembrane helix</keyword>
<comment type="caution">
    <text evidence="3">The sequence shown here is derived from an EMBL/GenBank/DDBJ whole genome shotgun (WGS) entry which is preliminary data.</text>
</comment>
<organism evidence="3 4">
    <name type="scientific">Nitzschia inconspicua</name>
    <dbReference type="NCBI Taxonomy" id="303405"/>
    <lineage>
        <taxon>Eukaryota</taxon>
        <taxon>Sar</taxon>
        <taxon>Stramenopiles</taxon>
        <taxon>Ochrophyta</taxon>
        <taxon>Bacillariophyta</taxon>
        <taxon>Bacillariophyceae</taxon>
        <taxon>Bacillariophycidae</taxon>
        <taxon>Bacillariales</taxon>
        <taxon>Bacillariaceae</taxon>
        <taxon>Nitzschia</taxon>
    </lineage>
</organism>
<dbReference type="OrthoDB" id="10266805at2759"/>
<sequence length="593" mass="67798">MESSTRRPSRTAFGSCNEQNMQNDLWPIIASRNPTAFVWGGDAIYADSQGAIDWTTFPPQSTHQCATPSRLRALYQAQLRNPGYRALLEQNVTIFGTFDDHDFGCDNGDGTFEHKYESGLEYVNFIDLPIDSVMRRRAEAGYGVYGVKVFDFARPVAHQEVSEWEAGIDAEIDMIHEPTSFLSNQTVAVFVLDVRSNKSPWKKGSERFKLDFDGDYLGERQWQWFENSIRRSRANVNVILNGLQVHASRYPDGNVAESWERYPRAQQRLFDALLQDGVESPVLISGDVHKTEFMRKDCVRKGQEHSKRRRSLIEMTTSGMTHSWGTLSRPLSDPDFRPTLFEQYQSFASNVLLHSMHNLSPWNDIMKVSPDNAESVEGLFENGGGEGAFSGLQYSLQQNFGELEFDWVERTVALRSIGKKNDSPPLLMAKVSMDQLSGRASLGSPHLSVDDFLAEKETERHQLYDSDWICLNHRGRETGADRILGHVSTMFILVTVVPMPFLLPIFSFLLLLRRWSQRSCRFESLVNQPRGTKRRFLKRMVKSKIPKGIRRRYKTYTSFAKHNFKANAKFKVTKGSNRSIPVCLDLKDMHQFA</sequence>
<feature type="domain" description="PhoD-like phosphatase metallophosphatase" evidence="2">
    <location>
        <begin position="25"/>
        <end position="318"/>
    </location>
</feature>
<reference evidence="3" key="2">
    <citation type="submission" date="2021-04" db="EMBL/GenBank/DDBJ databases">
        <authorList>
            <person name="Podell S."/>
        </authorList>
    </citation>
    <scope>NUCLEOTIDE SEQUENCE</scope>
    <source>
        <strain evidence="3">Hildebrandi</strain>
    </source>
</reference>
<gene>
    <name evidence="3" type="ORF">IV203_021193</name>
</gene>
<evidence type="ECO:0000313" key="3">
    <source>
        <dbReference type="EMBL" id="KAG7343248.1"/>
    </source>
</evidence>
<evidence type="ECO:0000256" key="1">
    <source>
        <dbReference type="SAM" id="Phobius"/>
    </source>
</evidence>
<accession>A0A9K3KI12</accession>
<dbReference type="PANTHER" id="PTHR33987:SF1">
    <property type="entry name" value="CALCINEURIN-LIKE METALLO-PHOSPHOESTERASE SUPERFAMILY PROTEIN"/>
    <property type="match status" value="1"/>
</dbReference>
<keyword evidence="1" id="KW-0812">Transmembrane</keyword>
<name>A0A9K3KI12_9STRA</name>
<dbReference type="InterPro" id="IPR018946">
    <property type="entry name" value="PhoD-like_MPP"/>
</dbReference>
<keyword evidence="1" id="KW-0472">Membrane</keyword>
<evidence type="ECO:0000259" key="2">
    <source>
        <dbReference type="Pfam" id="PF09423"/>
    </source>
</evidence>
<dbReference type="PANTHER" id="PTHR33987">
    <property type="entry name" value="CALCINEURIN-LIKE METALLO-PHOSPHOESTERASE SUPERFAMILY PROTEIN"/>
    <property type="match status" value="1"/>
</dbReference>
<proteinExistence type="predicted"/>
<dbReference type="CDD" id="cd07389">
    <property type="entry name" value="MPP_PhoD"/>
    <property type="match status" value="1"/>
</dbReference>
<dbReference type="AlphaFoldDB" id="A0A9K3KI12"/>
<feature type="transmembrane region" description="Helical" evidence="1">
    <location>
        <begin position="490"/>
        <end position="512"/>
    </location>
</feature>
<dbReference type="EMBL" id="JAGRRH010000024">
    <property type="protein sequence ID" value="KAG7343248.1"/>
    <property type="molecule type" value="Genomic_DNA"/>
</dbReference>
<dbReference type="Pfam" id="PF09423">
    <property type="entry name" value="PhoD"/>
    <property type="match status" value="1"/>
</dbReference>
<dbReference type="Proteomes" id="UP000693970">
    <property type="component" value="Unassembled WGS sequence"/>
</dbReference>
<keyword evidence="4" id="KW-1185">Reference proteome</keyword>
<reference evidence="3" key="1">
    <citation type="journal article" date="2021" name="Sci. Rep.">
        <title>Diploid genomic architecture of Nitzschia inconspicua, an elite biomass production diatom.</title>
        <authorList>
            <person name="Oliver A."/>
            <person name="Podell S."/>
            <person name="Pinowska A."/>
            <person name="Traller J.C."/>
            <person name="Smith S.R."/>
            <person name="McClure R."/>
            <person name="Beliaev A."/>
            <person name="Bohutskyi P."/>
            <person name="Hill E.A."/>
            <person name="Rabines A."/>
            <person name="Zheng H."/>
            <person name="Allen L.Z."/>
            <person name="Kuo A."/>
            <person name="Grigoriev I.V."/>
            <person name="Allen A.E."/>
            <person name="Hazlebeck D."/>
            <person name="Allen E.E."/>
        </authorList>
    </citation>
    <scope>NUCLEOTIDE SEQUENCE</scope>
    <source>
        <strain evidence="3">Hildebrandi</strain>
    </source>
</reference>
<protein>
    <submittedName>
        <fullName evidence="3">PhoD-like phosphatase</fullName>
    </submittedName>
</protein>